<proteinExistence type="predicted"/>
<evidence type="ECO:0000313" key="1">
    <source>
        <dbReference type="EMBL" id="XCI77978.1"/>
    </source>
</evidence>
<reference evidence="1" key="1">
    <citation type="submission" date="2024-06" db="EMBL/GenBank/DDBJ databases">
        <title>High activity and specificity of bacteriophage cocktails against carbapenem-resistant Klebsiella pneumoniae belonging to high-risk clones CG258 and ST307.</title>
        <authorList>
            <person name="Jimenez Quiceno J."/>
            <person name="Salazar Ospina L."/>
            <person name="Tellez Carrasquilla S."/>
        </authorList>
    </citation>
    <scope>NUCLEOTIDE SEQUENCE</scope>
</reference>
<protein>
    <submittedName>
        <fullName evidence="1">Uncharacterized protein</fullName>
    </submittedName>
</protein>
<sequence length="148" mass="17602">MYNLTWTQAQEAMREGKRVRNSNFTTAEWFAFDGRHIVDEEGYYMDKWYKGYDWQNEGWMILDETQQCLAEVKEIVKKHNVVVVCDNFSALEDRVIALFTGGCYTADTMDYWVGITPRSPKLPREKQNYNLRITKGRGHNKFKKRKKK</sequence>
<accession>A0AAU8HZ97</accession>
<organism evidence="1">
    <name type="scientific">Klebsiella phage FKP3</name>
    <dbReference type="NCBI Taxonomy" id="3231233"/>
    <lineage>
        <taxon>Viruses</taxon>
        <taxon>Duplodnaviria</taxon>
        <taxon>Heunggongvirae</taxon>
        <taxon>Uroviricota</taxon>
        <taxon>Caudoviricetes</taxon>
        <taxon>Stephanstirmvirinae</taxon>
        <taxon>Justusliebigvirus</taxon>
    </lineage>
</organism>
<name>A0AAU8HZ97_9CAUD</name>
<dbReference type="EMBL" id="PP895363">
    <property type="protein sequence ID" value="XCI77978.1"/>
    <property type="molecule type" value="Genomic_DNA"/>
</dbReference>